<sequence>MPISDDLYPKEPDFEGIQKPIEFNHCLDELRASSKNLHRLEIRGPQCTAYCNITPSCGHLQPLTYKLNQPIVQSFL</sequence>
<proteinExistence type="predicted"/>
<dbReference type="OrthoDB" id="1695362at2759"/>
<keyword evidence="2" id="KW-1185">Reference proteome</keyword>
<name>A0A4Y2W804_ARAVE</name>
<protein>
    <submittedName>
        <fullName evidence="1">Uncharacterized protein</fullName>
    </submittedName>
</protein>
<dbReference type="EMBL" id="BGPR01056662">
    <property type="protein sequence ID" value="GBO33142.1"/>
    <property type="molecule type" value="Genomic_DNA"/>
</dbReference>
<evidence type="ECO:0000313" key="2">
    <source>
        <dbReference type="Proteomes" id="UP000499080"/>
    </source>
</evidence>
<dbReference type="AlphaFoldDB" id="A0A4Y2W804"/>
<organism evidence="1 2">
    <name type="scientific">Araneus ventricosus</name>
    <name type="common">Orbweaver spider</name>
    <name type="synonym">Epeira ventricosa</name>
    <dbReference type="NCBI Taxonomy" id="182803"/>
    <lineage>
        <taxon>Eukaryota</taxon>
        <taxon>Metazoa</taxon>
        <taxon>Ecdysozoa</taxon>
        <taxon>Arthropoda</taxon>
        <taxon>Chelicerata</taxon>
        <taxon>Arachnida</taxon>
        <taxon>Araneae</taxon>
        <taxon>Araneomorphae</taxon>
        <taxon>Entelegynae</taxon>
        <taxon>Araneoidea</taxon>
        <taxon>Araneidae</taxon>
        <taxon>Araneus</taxon>
    </lineage>
</organism>
<evidence type="ECO:0000313" key="1">
    <source>
        <dbReference type="EMBL" id="GBO33142.1"/>
    </source>
</evidence>
<reference evidence="1 2" key="1">
    <citation type="journal article" date="2019" name="Sci. Rep.">
        <title>Orb-weaving spider Araneus ventricosus genome elucidates the spidroin gene catalogue.</title>
        <authorList>
            <person name="Kono N."/>
            <person name="Nakamura H."/>
            <person name="Ohtoshi R."/>
            <person name="Moran D.A.P."/>
            <person name="Shinohara A."/>
            <person name="Yoshida Y."/>
            <person name="Fujiwara M."/>
            <person name="Mori M."/>
            <person name="Tomita M."/>
            <person name="Arakawa K."/>
        </authorList>
    </citation>
    <scope>NUCLEOTIDE SEQUENCE [LARGE SCALE GENOMIC DNA]</scope>
</reference>
<dbReference type="Proteomes" id="UP000499080">
    <property type="component" value="Unassembled WGS sequence"/>
</dbReference>
<accession>A0A4Y2W804</accession>
<gene>
    <name evidence="1" type="ORF">AVEN_192326_1</name>
</gene>
<comment type="caution">
    <text evidence="1">The sequence shown here is derived from an EMBL/GenBank/DDBJ whole genome shotgun (WGS) entry which is preliminary data.</text>
</comment>